<evidence type="ECO:0008006" key="4">
    <source>
        <dbReference type="Google" id="ProtNLM"/>
    </source>
</evidence>
<comment type="caution">
    <text evidence="2">The sequence shown here is derived from an EMBL/GenBank/DDBJ whole genome shotgun (WGS) entry which is preliminary data.</text>
</comment>
<evidence type="ECO:0000313" key="2">
    <source>
        <dbReference type="EMBL" id="MBK1880273.1"/>
    </source>
</evidence>
<dbReference type="AlphaFoldDB" id="A0A934S1N2"/>
<proteinExistence type="predicted"/>
<name>A0A934S1N2_9BACT</name>
<reference evidence="2" key="1">
    <citation type="submission" date="2021-01" db="EMBL/GenBank/DDBJ databases">
        <title>Modified the classification status of verrucomicrobia.</title>
        <authorList>
            <person name="Feng X."/>
        </authorList>
    </citation>
    <scope>NUCLEOTIDE SEQUENCE</scope>
    <source>
        <strain evidence="2">KCTC 13126</strain>
    </source>
</reference>
<protein>
    <recommendedName>
        <fullName evidence="4">PBP domain-containing protein</fullName>
    </recommendedName>
</protein>
<dbReference type="Gene3D" id="3.40.190.10">
    <property type="entry name" value="Periplasmic binding protein-like II"/>
    <property type="match status" value="1"/>
</dbReference>
<gene>
    <name evidence="2" type="ORF">JIN87_25540</name>
</gene>
<evidence type="ECO:0000256" key="1">
    <source>
        <dbReference type="SAM" id="SignalP"/>
    </source>
</evidence>
<sequence>MKTFAKKIALAALAVVFSVSLQAAPAVIVNADNPDAVDTDALTAYLIGKRKFWESGSEVTIAVLKDNADSTAALEQYTKMNDSRFKSHWQRLAFSGRGTMPKQFSDPAALVAFVKVNKGAIGLLDTSTDLSSVKKVN</sequence>
<keyword evidence="1" id="KW-0732">Signal</keyword>
<feature type="chain" id="PRO_5037803080" description="PBP domain-containing protein" evidence="1">
    <location>
        <begin position="24"/>
        <end position="137"/>
    </location>
</feature>
<dbReference type="SUPFAM" id="SSF53850">
    <property type="entry name" value="Periplasmic binding protein-like II"/>
    <property type="match status" value="1"/>
</dbReference>
<dbReference type="EMBL" id="JAENIL010000078">
    <property type="protein sequence ID" value="MBK1880273.1"/>
    <property type="molecule type" value="Genomic_DNA"/>
</dbReference>
<feature type="signal peptide" evidence="1">
    <location>
        <begin position="1"/>
        <end position="23"/>
    </location>
</feature>
<dbReference type="Proteomes" id="UP000617628">
    <property type="component" value="Unassembled WGS sequence"/>
</dbReference>
<dbReference type="RefSeq" id="WP_200359057.1">
    <property type="nucleotide sequence ID" value="NZ_JAENIL010000078.1"/>
</dbReference>
<evidence type="ECO:0000313" key="3">
    <source>
        <dbReference type="Proteomes" id="UP000617628"/>
    </source>
</evidence>
<keyword evidence="3" id="KW-1185">Reference proteome</keyword>
<organism evidence="2 3">
    <name type="scientific">Pelagicoccus mobilis</name>
    <dbReference type="NCBI Taxonomy" id="415221"/>
    <lineage>
        <taxon>Bacteria</taxon>
        <taxon>Pseudomonadati</taxon>
        <taxon>Verrucomicrobiota</taxon>
        <taxon>Opitutia</taxon>
        <taxon>Puniceicoccales</taxon>
        <taxon>Pelagicoccaceae</taxon>
        <taxon>Pelagicoccus</taxon>
    </lineage>
</organism>
<accession>A0A934S1N2</accession>